<name>A0A9Q9B1I2_9PEZI</name>
<evidence type="ECO:0000259" key="1">
    <source>
        <dbReference type="Pfam" id="PF20150"/>
    </source>
</evidence>
<organism evidence="2 3">
    <name type="scientific">Septoria linicola</name>
    <dbReference type="NCBI Taxonomy" id="215465"/>
    <lineage>
        <taxon>Eukaryota</taxon>
        <taxon>Fungi</taxon>
        <taxon>Dikarya</taxon>
        <taxon>Ascomycota</taxon>
        <taxon>Pezizomycotina</taxon>
        <taxon>Dothideomycetes</taxon>
        <taxon>Dothideomycetidae</taxon>
        <taxon>Mycosphaerellales</taxon>
        <taxon>Mycosphaerellaceae</taxon>
        <taxon>Septoria</taxon>
    </lineage>
</organism>
<protein>
    <recommendedName>
        <fullName evidence="1">2EXR domain-containing protein</fullName>
    </recommendedName>
</protein>
<dbReference type="Proteomes" id="UP001056384">
    <property type="component" value="Chromosome 12"/>
</dbReference>
<sequence>MELPQPDESATTCFFDLPPELRNRVYELTLGDTETITIRDYRMDKPSTSYTKHVFEKDSASLHTAASLLRASRQSHAEFGPVFYGAYNFYFHVPGIAGTWARQIGDSITHVRKVEILLDRVPYKGSRCFRLAEMPSWIALAHGAHNLQCLALPWVWVTNASGVEANIRARALSKAVLPLCTNILRRRKMEAPHTDLSNVLAFLRCNDRDYNAVERLEVEARIRPRLETMLRTPQEQLEFEAEVLQDMQYLFIDQEDENTETST</sequence>
<feature type="domain" description="2EXR" evidence="1">
    <location>
        <begin position="12"/>
        <end position="93"/>
    </location>
</feature>
<accession>A0A9Q9B1I2</accession>
<dbReference type="PANTHER" id="PTHR42085">
    <property type="entry name" value="F-BOX DOMAIN-CONTAINING PROTEIN"/>
    <property type="match status" value="1"/>
</dbReference>
<reference evidence="2" key="1">
    <citation type="submission" date="2022-06" db="EMBL/GenBank/DDBJ databases">
        <title>Complete genome sequences of two strains of the flax pathogen Septoria linicola.</title>
        <authorList>
            <person name="Lapalu N."/>
            <person name="Simon A."/>
            <person name="Demenou B."/>
            <person name="Paumier D."/>
            <person name="Guillot M.-P."/>
            <person name="Gout L."/>
            <person name="Valade R."/>
        </authorList>
    </citation>
    <scope>NUCLEOTIDE SEQUENCE</scope>
    <source>
        <strain evidence="2">SE15195</strain>
    </source>
</reference>
<dbReference type="InterPro" id="IPR045518">
    <property type="entry name" value="2EXR"/>
</dbReference>
<dbReference type="AlphaFoldDB" id="A0A9Q9B1I2"/>
<dbReference type="EMBL" id="CP099429">
    <property type="protein sequence ID" value="USW58940.1"/>
    <property type="molecule type" value="Genomic_DNA"/>
</dbReference>
<evidence type="ECO:0000313" key="3">
    <source>
        <dbReference type="Proteomes" id="UP001056384"/>
    </source>
</evidence>
<keyword evidence="3" id="KW-1185">Reference proteome</keyword>
<evidence type="ECO:0000313" key="2">
    <source>
        <dbReference type="EMBL" id="USW58940.1"/>
    </source>
</evidence>
<dbReference type="PANTHER" id="PTHR42085:SF2">
    <property type="entry name" value="F-BOX DOMAIN-CONTAINING PROTEIN"/>
    <property type="match status" value="1"/>
</dbReference>
<dbReference type="Pfam" id="PF20150">
    <property type="entry name" value="2EXR"/>
    <property type="match status" value="1"/>
</dbReference>
<dbReference type="OrthoDB" id="3637109at2759"/>
<proteinExistence type="predicted"/>
<gene>
    <name evidence="2" type="ORF">Slin15195_G122590</name>
</gene>
<dbReference type="InterPro" id="IPR038883">
    <property type="entry name" value="AN11006-like"/>
</dbReference>